<dbReference type="InterPro" id="IPR014036">
    <property type="entry name" value="DeoR-like_C"/>
</dbReference>
<dbReference type="RefSeq" id="WP_086068157.1">
    <property type="nucleotide sequence ID" value="NZ_CP021108.1"/>
</dbReference>
<dbReference type="SUPFAM" id="SSF46785">
    <property type="entry name" value="Winged helix' DNA-binding domain"/>
    <property type="match status" value="1"/>
</dbReference>
<dbReference type="Gene3D" id="1.10.10.10">
    <property type="entry name" value="Winged helix-like DNA-binding domain superfamily/Winged helix DNA-binding domain"/>
    <property type="match status" value="1"/>
</dbReference>
<dbReference type="STRING" id="1416806.CAL12_27820"/>
<dbReference type="SMART" id="SM01134">
    <property type="entry name" value="DeoRC"/>
    <property type="match status" value="1"/>
</dbReference>
<dbReference type="InterPro" id="IPR001034">
    <property type="entry name" value="DeoR_HTH"/>
</dbReference>
<dbReference type="KEGG" id="bgv:CAL12_27820"/>
<sequence length="256" mass="26878">MWQEERYQRIRKMLEAMRSVSTDRIIDELGVSRETVRRDLIALEALGALRRSHGGAVLPEGVAPGAGPRSTDGRHARSIARAAAASLSNEQTVYLEAGPMAAQLADALGALHGMTLITNSFEAATRVATGEDHAAHGNRVFVLGGAVLPTLAGTQGDRAIAEIHRYTADAALLFPTGFDARHGATHADLAQAELGRAMAANASRVMVIAEDASIAVNARASYCAADRVAVLITNRKSEAKEGYDMLAGAVGTVVLA</sequence>
<evidence type="ECO:0000259" key="4">
    <source>
        <dbReference type="PROSITE" id="PS51000"/>
    </source>
</evidence>
<dbReference type="InterPro" id="IPR018356">
    <property type="entry name" value="Tscrpt_reg_HTH_DeoR_CS"/>
</dbReference>
<dbReference type="SMART" id="SM00420">
    <property type="entry name" value="HTH_DEOR"/>
    <property type="match status" value="1"/>
</dbReference>
<dbReference type="PANTHER" id="PTHR30363">
    <property type="entry name" value="HTH-TYPE TRANSCRIPTIONAL REGULATOR SRLR-RELATED"/>
    <property type="match status" value="1"/>
</dbReference>
<dbReference type="AlphaFoldDB" id="A0A1W6YW14"/>
<dbReference type="Pfam" id="PF08220">
    <property type="entry name" value="HTH_DeoR"/>
    <property type="match status" value="1"/>
</dbReference>
<feature type="domain" description="HTH deoR-type" evidence="4">
    <location>
        <begin position="3"/>
        <end position="58"/>
    </location>
</feature>
<evidence type="ECO:0000256" key="2">
    <source>
        <dbReference type="ARBA" id="ARBA00023125"/>
    </source>
</evidence>
<evidence type="ECO:0000256" key="1">
    <source>
        <dbReference type="ARBA" id="ARBA00023015"/>
    </source>
</evidence>
<dbReference type="SUPFAM" id="SSF100950">
    <property type="entry name" value="NagB/RpiA/CoA transferase-like"/>
    <property type="match status" value="1"/>
</dbReference>
<organism evidence="5 6">
    <name type="scientific">Bordetella genomosp. 8</name>
    <dbReference type="NCBI Taxonomy" id="1416806"/>
    <lineage>
        <taxon>Bacteria</taxon>
        <taxon>Pseudomonadati</taxon>
        <taxon>Pseudomonadota</taxon>
        <taxon>Betaproteobacteria</taxon>
        <taxon>Burkholderiales</taxon>
        <taxon>Alcaligenaceae</taxon>
        <taxon>Bordetella</taxon>
    </lineage>
</organism>
<dbReference type="GO" id="GO:0003677">
    <property type="term" value="F:DNA binding"/>
    <property type="evidence" value="ECO:0007669"/>
    <property type="project" value="UniProtKB-KW"/>
</dbReference>
<dbReference type="Pfam" id="PF00455">
    <property type="entry name" value="DeoRC"/>
    <property type="match status" value="1"/>
</dbReference>
<dbReference type="OrthoDB" id="9814815at2"/>
<accession>A0A1W6YW14</accession>
<dbReference type="PRINTS" id="PR00037">
    <property type="entry name" value="HTHLACR"/>
</dbReference>
<name>A0A1W6YW14_9BORD</name>
<dbReference type="GO" id="GO:0003700">
    <property type="term" value="F:DNA-binding transcription factor activity"/>
    <property type="evidence" value="ECO:0007669"/>
    <property type="project" value="InterPro"/>
</dbReference>
<reference evidence="5 6" key="1">
    <citation type="submission" date="2017-05" db="EMBL/GenBank/DDBJ databases">
        <title>Complete and WGS of Bordetella genogroups.</title>
        <authorList>
            <person name="Spilker T."/>
            <person name="LiPuma J."/>
        </authorList>
    </citation>
    <scope>NUCLEOTIDE SEQUENCE [LARGE SCALE GENOMIC DNA]</scope>
    <source>
        <strain evidence="5 6">AU19157</strain>
    </source>
</reference>
<dbReference type="Proteomes" id="UP000194151">
    <property type="component" value="Chromosome"/>
</dbReference>
<dbReference type="InterPro" id="IPR050313">
    <property type="entry name" value="Carb_Metab_HTH_regulators"/>
</dbReference>
<keyword evidence="3" id="KW-0804">Transcription</keyword>
<keyword evidence="2" id="KW-0238">DNA-binding</keyword>
<dbReference type="PROSITE" id="PS00894">
    <property type="entry name" value="HTH_DEOR_1"/>
    <property type="match status" value="1"/>
</dbReference>
<dbReference type="InterPro" id="IPR036390">
    <property type="entry name" value="WH_DNA-bd_sf"/>
</dbReference>
<dbReference type="InterPro" id="IPR037171">
    <property type="entry name" value="NagB/RpiA_transferase-like"/>
</dbReference>
<protein>
    <recommendedName>
        <fullName evidence="4">HTH deoR-type domain-containing protein</fullName>
    </recommendedName>
</protein>
<evidence type="ECO:0000313" key="6">
    <source>
        <dbReference type="Proteomes" id="UP000194151"/>
    </source>
</evidence>
<dbReference type="PROSITE" id="PS51000">
    <property type="entry name" value="HTH_DEOR_2"/>
    <property type="match status" value="1"/>
</dbReference>
<gene>
    <name evidence="5" type="ORF">CAL12_27820</name>
</gene>
<dbReference type="PANTHER" id="PTHR30363:SF44">
    <property type="entry name" value="AGA OPERON TRANSCRIPTIONAL REPRESSOR-RELATED"/>
    <property type="match status" value="1"/>
</dbReference>
<evidence type="ECO:0000313" key="5">
    <source>
        <dbReference type="EMBL" id="ARP84783.1"/>
    </source>
</evidence>
<dbReference type="EMBL" id="CP021108">
    <property type="protein sequence ID" value="ARP84783.1"/>
    <property type="molecule type" value="Genomic_DNA"/>
</dbReference>
<dbReference type="InterPro" id="IPR036388">
    <property type="entry name" value="WH-like_DNA-bd_sf"/>
</dbReference>
<keyword evidence="1" id="KW-0805">Transcription regulation</keyword>
<proteinExistence type="predicted"/>
<evidence type="ECO:0000256" key="3">
    <source>
        <dbReference type="ARBA" id="ARBA00023163"/>
    </source>
</evidence>
<keyword evidence="6" id="KW-1185">Reference proteome</keyword>